<evidence type="ECO:0000313" key="4">
    <source>
        <dbReference type="Proteomes" id="UP000199288"/>
    </source>
</evidence>
<keyword evidence="2" id="KW-0732">Signal</keyword>
<reference evidence="4" key="1">
    <citation type="submission" date="2016-10" db="EMBL/GenBank/DDBJ databases">
        <authorList>
            <person name="Varghese N."/>
            <person name="Submissions S."/>
        </authorList>
    </citation>
    <scope>NUCLEOTIDE SEQUENCE [LARGE SCALE GENOMIC DNA]</scope>
    <source>
        <strain evidence="4">KPR-1</strain>
    </source>
</reference>
<dbReference type="EMBL" id="FNQV01000006">
    <property type="protein sequence ID" value="SEA24577.1"/>
    <property type="molecule type" value="Genomic_DNA"/>
</dbReference>
<keyword evidence="3" id="KW-0813">Transport</keyword>
<protein>
    <submittedName>
        <fullName evidence="3">Multiple sugar transport system substrate-binding protein</fullName>
    </submittedName>
</protein>
<sequence length="134" mass="14145">MSIKKIGRGPAMVSALAAATLILAGCGGSNNAPADTTSAAPNTTETADNGGEPLEIEYWHRLPDNDGMVKVQEFVDRWNKDNSNIQVKAVKFEGKPQESYAKIQQAVKAGNAPCLAQVGYSSACLPASCCRSRC</sequence>
<feature type="signal peptide" evidence="2">
    <location>
        <begin position="1"/>
        <end position="34"/>
    </location>
</feature>
<dbReference type="Gene3D" id="3.40.190.10">
    <property type="entry name" value="Periplasmic binding protein-like II"/>
    <property type="match status" value="1"/>
</dbReference>
<keyword evidence="4" id="KW-1185">Reference proteome</keyword>
<gene>
    <name evidence="3" type="ORF">SAMN02910418_01197</name>
</gene>
<name>A0A1H3ZLP8_9ACTO</name>
<feature type="region of interest" description="Disordered" evidence="1">
    <location>
        <begin position="32"/>
        <end position="51"/>
    </location>
</feature>
<accession>A0A1H3ZLP8</accession>
<feature type="chain" id="PRO_5011639116" evidence="2">
    <location>
        <begin position="35"/>
        <end position="134"/>
    </location>
</feature>
<dbReference type="Proteomes" id="UP000199288">
    <property type="component" value="Unassembled WGS sequence"/>
</dbReference>
<proteinExistence type="predicted"/>
<dbReference type="SUPFAM" id="SSF53850">
    <property type="entry name" value="Periplasmic binding protein-like II"/>
    <property type="match status" value="1"/>
</dbReference>
<dbReference type="PROSITE" id="PS51257">
    <property type="entry name" value="PROKAR_LIPOPROTEIN"/>
    <property type="match status" value="1"/>
</dbReference>
<evidence type="ECO:0000313" key="3">
    <source>
        <dbReference type="EMBL" id="SEA24577.1"/>
    </source>
</evidence>
<keyword evidence="3" id="KW-0762">Sugar transport</keyword>
<evidence type="ECO:0000256" key="2">
    <source>
        <dbReference type="SAM" id="SignalP"/>
    </source>
</evidence>
<dbReference type="RefSeq" id="WP_092563585.1">
    <property type="nucleotide sequence ID" value="NZ_FNQV01000006.1"/>
</dbReference>
<organism evidence="3 4">
    <name type="scientific">Bowdeniella nasicola</name>
    <dbReference type="NCBI Taxonomy" id="208480"/>
    <lineage>
        <taxon>Bacteria</taxon>
        <taxon>Bacillati</taxon>
        <taxon>Actinomycetota</taxon>
        <taxon>Actinomycetes</taxon>
        <taxon>Actinomycetales</taxon>
        <taxon>Actinomycetaceae</taxon>
        <taxon>Bowdeniella</taxon>
    </lineage>
</organism>
<dbReference type="AlphaFoldDB" id="A0A1H3ZLP8"/>
<feature type="compositionally biased region" description="Polar residues" evidence="1">
    <location>
        <begin position="32"/>
        <end position="47"/>
    </location>
</feature>
<dbReference type="OrthoDB" id="2515046at2"/>
<evidence type="ECO:0000256" key="1">
    <source>
        <dbReference type="SAM" id="MobiDB-lite"/>
    </source>
</evidence>